<reference evidence="8" key="1">
    <citation type="submission" date="2020-07" db="EMBL/GenBank/DDBJ databases">
        <title>Complete genome sequencing of Clostridia bacterium strain 12CBH8.</title>
        <authorList>
            <person name="Sakamoto M."/>
            <person name="Murakami T."/>
            <person name="Mori H."/>
        </authorList>
    </citation>
    <scope>NUCLEOTIDE SEQUENCE [LARGE SCALE GENOMIC DNA]</scope>
    <source>
        <strain evidence="8">12CBH8</strain>
    </source>
</reference>
<evidence type="ECO:0000256" key="2">
    <source>
        <dbReference type="ARBA" id="ARBA00011123"/>
    </source>
</evidence>
<comment type="catalytic activity">
    <reaction evidence="4 6">
        <text>L-aspartyl-tRNA(Asn) + L-glutamine + ATP + H2O = L-asparaginyl-tRNA(Asn) + L-glutamate + ADP + phosphate + 2 H(+)</text>
        <dbReference type="Rhea" id="RHEA:14513"/>
        <dbReference type="Rhea" id="RHEA-COMP:9674"/>
        <dbReference type="Rhea" id="RHEA-COMP:9677"/>
        <dbReference type="ChEBI" id="CHEBI:15377"/>
        <dbReference type="ChEBI" id="CHEBI:15378"/>
        <dbReference type="ChEBI" id="CHEBI:29985"/>
        <dbReference type="ChEBI" id="CHEBI:30616"/>
        <dbReference type="ChEBI" id="CHEBI:43474"/>
        <dbReference type="ChEBI" id="CHEBI:58359"/>
        <dbReference type="ChEBI" id="CHEBI:78515"/>
        <dbReference type="ChEBI" id="CHEBI:78516"/>
        <dbReference type="ChEBI" id="CHEBI:456216"/>
    </reaction>
</comment>
<evidence type="ECO:0000256" key="4">
    <source>
        <dbReference type="ARBA" id="ARBA00047380"/>
    </source>
</evidence>
<dbReference type="NCBIfam" id="TIGR00135">
    <property type="entry name" value="gatC"/>
    <property type="match status" value="1"/>
</dbReference>
<comment type="subunit">
    <text evidence="2 6">Heterotrimer of A, B and C subunits.</text>
</comment>
<dbReference type="GO" id="GO:0030956">
    <property type="term" value="C:glutamyl-tRNA(Gln) amidotransferase complex"/>
    <property type="evidence" value="ECO:0007669"/>
    <property type="project" value="TreeGrafter"/>
</dbReference>
<dbReference type="GO" id="GO:0070681">
    <property type="term" value="P:glutaminyl-tRNAGln biosynthesis via transamidation"/>
    <property type="evidence" value="ECO:0007669"/>
    <property type="project" value="TreeGrafter"/>
</dbReference>
<accession>A0A7I8D3I7</accession>
<comment type="catalytic activity">
    <reaction evidence="5 6">
        <text>L-glutamyl-tRNA(Gln) + L-glutamine + ATP + H2O = L-glutaminyl-tRNA(Gln) + L-glutamate + ADP + phosphate + H(+)</text>
        <dbReference type="Rhea" id="RHEA:17521"/>
        <dbReference type="Rhea" id="RHEA-COMP:9681"/>
        <dbReference type="Rhea" id="RHEA-COMP:9684"/>
        <dbReference type="ChEBI" id="CHEBI:15377"/>
        <dbReference type="ChEBI" id="CHEBI:15378"/>
        <dbReference type="ChEBI" id="CHEBI:29985"/>
        <dbReference type="ChEBI" id="CHEBI:30616"/>
        <dbReference type="ChEBI" id="CHEBI:43474"/>
        <dbReference type="ChEBI" id="CHEBI:58359"/>
        <dbReference type="ChEBI" id="CHEBI:78520"/>
        <dbReference type="ChEBI" id="CHEBI:78521"/>
        <dbReference type="ChEBI" id="CHEBI:456216"/>
    </reaction>
</comment>
<evidence type="ECO:0000256" key="3">
    <source>
        <dbReference type="ARBA" id="ARBA00024799"/>
    </source>
</evidence>
<dbReference type="RefSeq" id="WP_215532759.1">
    <property type="nucleotide sequence ID" value="NZ_AP023321.1"/>
</dbReference>
<dbReference type="SUPFAM" id="SSF141000">
    <property type="entry name" value="Glu-tRNAGln amidotransferase C subunit"/>
    <property type="match status" value="1"/>
</dbReference>
<comment type="function">
    <text evidence="3 6">Allows the formation of correctly charged Asn-tRNA(Asn) or Gln-tRNA(Gln) through the transamidation of misacylated Asp-tRNA(Asn) or Glu-tRNA(Gln) in organisms which lack either or both of asparaginyl-tRNA or glutaminyl-tRNA synthetases. The reaction takes place in the presence of glutamine and ATP through an activated phospho-Asp-tRNA(Asn) or phospho-Glu-tRNA(Gln).</text>
</comment>
<gene>
    <name evidence="6" type="primary">gatC</name>
    <name evidence="7" type="ORF">C12CBH8_11940</name>
</gene>
<comment type="similarity">
    <text evidence="1 6">Belongs to the GatC family.</text>
</comment>
<keyword evidence="6" id="KW-0067">ATP-binding</keyword>
<dbReference type="GO" id="GO:0006450">
    <property type="term" value="P:regulation of translational fidelity"/>
    <property type="evidence" value="ECO:0007669"/>
    <property type="project" value="InterPro"/>
</dbReference>
<keyword evidence="6" id="KW-0436">Ligase</keyword>
<protein>
    <recommendedName>
        <fullName evidence="6">Aspartyl/glutamyl-tRNA(Asn/Gln) amidotransferase subunit C</fullName>
        <shortName evidence="6">Asp/Glu-ADT subunit C</shortName>
        <ecNumber evidence="6">6.3.5.-</ecNumber>
    </recommendedName>
</protein>
<dbReference type="PANTHER" id="PTHR15004:SF0">
    <property type="entry name" value="GLUTAMYL-TRNA(GLN) AMIDOTRANSFERASE SUBUNIT C, MITOCHONDRIAL"/>
    <property type="match status" value="1"/>
</dbReference>
<dbReference type="PANTHER" id="PTHR15004">
    <property type="entry name" value="GLUTAMYL-TRNA(GLN) AMIDOTRANSFERASE SUBUNIT C, MITOCHONDRIAL"/>
    <property type="match status" value="1"/>
</dbReference>
<dbReference type="AlphaFoldDB" id="A0A7I8D3I7"/>
<dbReference type="HAMAP" id="MF_00122">
    <property type="entry name" value="GatC"/>
    <property type="match status" value="1"/>
</dbReference>
<dbReference type="InterPro" id="IPR036113">
    <property type="entry name" value="Asp/Glu-ADT_sf_sub_c"/>
</dbReference>
<keyword evidence="6" id="KW-0547">Nucleotide-binding</keyword>
<evidence type="ECO:0000313" key="7">
    <source>
        <dbReference type="EMBL" id="BCI60555.1"/>
    </source>
</evidence>
<dbReference type="Proteomes" id="UP000593890">
    <property type="component" value="Chromosome"/>
</dbReference>
<dbReference type="GO" id="GO:0050567">
    <property type="term" value="F:glutaminyl-tRNA synthase (glutamine-hydrolyzing) activity"/>
    <property type="evidence" value="ECO:0007669"/>
    <property type="project" value="UniProtKB-UniRule"/>
</dbReference>
<dbReference type="EMBL" id="AP023321">
    <property type="protein sequence ID" value="BCI60555.1"/>
    <property type="molecule type" value="Genomic_DNA"/>
</dbReference>
<dbReference type="KEGG" id="sman:C12CBH8_11940"/>
<keyword evidence="6" id="KW-0648">Protein biosynthesis</keyword>
<keyword evidence="8" id="KW-1185">Reference proteome</keyword>
<dbReference type="EC" id="6.3.5.-" evidence="6"/>
<dbReference type="GO" id="GO:0006412">
    <property type="term" value="P:translation"/>
    <property type="evidence" value="ECO:0007669"/>
    <property type="project" value="UniProtKB-UniRule"/>
</dbReference>
<organism evidence="7 8">
    <name type="scientific">Solibaculum mannosilyticum</name>
    <dbReference type="NCBI Taxonomy" id="2780922"/>
    <lineage>
        <taxon>Bacteria</taxon>
        <taxon>Bacillati</taxon>
        <taxon>Bacillota</taxon>
        <taxon>Clostridia</taxon>
        <taxon>Eubacteriales</taxon>
        <taxon>Oscillospiraceae</taxon>
        <taxon>Solibaculum</taxon>
    </lineage>
</organism>
<dbReference type="InterPro" id="IPR003837">
    <property type="entry name" value="GatC"/>
</dbReference>
<evidence type="ECO:0000256" key="1">
    <source>
        <dbReference type="ARBA" id="ARBA00010757"/>
    </source>
</evidence>
<evidence type="ECO:0000256" key="6">
    <source>
        <dbReference type="HAMAP-Rule" id="MF_00122"/>
    </source>
</evidence>
<name>A0A7I8D3I7_9FIRM</name>
<sequence length="95" mass="10897">MQLTNDLLTTMEDLALVHFEGAERDAAVADLEEVLSCLEGIQSVDTGDRQPLIHILQRENVFRDDVVHEFPRQDEILQNAPDEYEHYFVAPPTFD</sequence>
<evidence type="ECO:0000313" key="8">
    <source>
        <dbReference type="Proteomes" id="UP000593890"/>
    </source>
</evidence>
<dbReference type="GO" id="GO:0005524">
    <property type="term" value="F:ATP binding"/>
    <property type="evidence" value="ECO:0007669"/>
    <property type="project" value="UniProtKB-KW"/>
</dbReference>
<proteinExistence type="inferred from homology"/>
<dbReference type="Pfam" id="PF02686">
    <property type="entry name" value="GatC"/>
    <property type="match status" value="1"/>
</dbReference>
<evidence type="ECO:0000256" key="5">
    <source>
        <dbReference type="ARBA" id="ARBA00047913"/>
    </source>
</evidence>